<dbReference type="Gene3D" id="3.60.40.10">
    <property type="entry name" value="PPM-type phosphatase domain"/>
    <property type="match status" value="1"/>
</dbReference>
<dbReference type="AlphaFoldDB" id="A0A7S4I9M4"/>
<name>A0A7S4I9M4_9EUKA</name>
<organism evidence="2">
    <name type="scientific">Vannella robusta</name>
    <dbReference type="NCBI Taxonomy" id="1487602"/>
    <lineage>
        <taxon>Eukaryota</taxon>
        <taxon>Amoebozoa</taxon>
        <taxon>Discosea</taxon>
        <taxon>Flabellinia</taxon>
        <taxon>Vannellidae</taxon>
        <taxon>Vannella</taxon>
    </lineage>
</organism>
<dbReference type="PROSITE" id="PS51746">
    <property type="entry name" value="PPM_2"/>
    <property type="match status" value="1"/>
</dbReference>
<evidence type="ECO:0000259" key="1">
    <source>
        <dbReference type="PROSITE" id="PS51746"/>
    </source>
</evidence>
<dbReference type="EMBL" id="HBKP01013815">
    <property type="protein sequence ID" value="CAE2222795.1"/>
    <property type="molecule type" value="Transcribed_RNA"/>
</dbReference>
<feature type="domain" description="PPM-type phosphatase" evidence="1">
    <location>
        <begin position="216"/>
        <end position="521"/>
    </location>
</feature>
<dbReference type="SMART" id="SM00332">
    <property type="entry name" value="PP2Cc"/>
    <property type="match status" value="1"/>
</dbReference>
<dbReference type="InterPro" id="IPR001932">
    <property type="entry name" value="PPM-type_phosphatase-like_dom"/>
</dbReference>
<dbReference type="SUPFAM" id="SSF81606">
    <property type="entry name" value="PP2C-like"/>
    <property type="match status" value="1"/>
</dbReference>
<sequence>MEVLCGASEIKLKYTHQTVGIISWQIEEGHRVKRGDVVVTVQLGEGDVPISSPRSGLIKTMLFNVGQEIRNGDIVAICCPAKSKKKYDTQPIINAIEELQKKRETIVGNLKDTIPAVAARCYPVDQEILKYRIQLLNLYKELKQRESERFDPEYQPFLVTTEMADNYCKYVPKLPLDRRACSKPTISISFVTEIDKTEKEHHLLSHFHGRSTSTYPFMEYKNQREGEPICDQYKVFLSPTNSLIAVADGCNWGRAPSIAAVKASKAFIDYMNKNRDLFKNTHRVARLSLEGLAAAHNAIISGPYEEGQRIGTTTLLGGLLSKVILPGHEDTPEEELDDWVFVFASIGDCKAFLWQSRNKRIEELTPDSRGENFLDASDCGGRIGPYIEGGPDTRNLEVFMAPCVTGDTIIVCSDGVHDNFDPQMHGLQPKDLNVDREQWEECTPSQANAAKAEWRVNEMKRVMDSDDPTVEEITEKFVDYCFEMNTPAQKFMQEFLGKRLPNDYTRFPGKMDHTTMVTIRVGEIPEAVILNRKKKILESRTTTDIGTARAKASKTGSLLKHVHGQGSGDGNVPRMLHQSSDITSVNIVRRTKSDSPRDGKKDEIIIQNLAIPKKNKMMKRNSSSILGLSASRIDIPDEVVQRVWRLFRKLTRELRQITVIVSAPASDSFPVGTLQESVENLQANTKRLIECIEPYGFDNNIDTLNSTITKLVEYLRENISDQEMTKKEVFEDLRRLLLMEFKIIRELASD</sequence>
<proteinExistence type="predicted"/>
<dbReference type="PANTHER" id="PTHR21586">
    <property type="entry name" value="TIPA"/>
    <property type="match status" value="1"/>
</dbReference>
<dbReference type="InterPro" id="IPR000089">
    <property type="entry name" value="Biotin_lipoyl"/>
</dbReference>
<gene>
    <name evidence="2" type="ORF">VSP0166_LOCUS9834</name>
</gene>
<accession>A0A7S4I9M4</accession>
<dbReference type="SUPFAM" id="SSF51230">
    <property type="entry name" value="Single hybrid motif"/>
    <property type="match status" value="1"/>
</dbReference>
<dbReference type="InterPro" id="IPR036457">
    <property type="entry name" value="PPM-type-like_dom_sf"/>
</dbReference>
<evidence type="ECO:0000313" key="2">
    <source>
        <dbReference type="EMBL" id="CAE2222795.1"/>
    </source>
</evidence>
<dbReference type="InterPro" id="IPR011053">
    <property type="entry name" value="Single_hybrid_motif"/>
</dbReference>
<dbReference type="InterPro" id="IPR053287">
    <property type="entry name" value="PP2C-like_domain"/>
</dbReference>
<protein>
    <recommendedName>
        <fullName evidence="1">PPM-type phosphatase domain-containing protein</fullName>
    </recommendedName>
</protein>
<dbReference type="PANTHER" id="PTHR21586:SF4">
    <property type="entry name" value="PROTEIN PHOSPHATASE 2C-RELATED PROTEIN"/>
    <property type="match status" value="1"/>
</dbReference>
<dbReference type="Pfam" id="PF00364">
    <property type="entry name" value="Biotin_lipoyl"/>
    <property type="match status" value="1"/>
</dbReference>
<dbReference type="Gene3D" id="2.40.50.100">
    <property type="match status" value="1"/>
</dbReference>
<reference evidence="2" key="1">
    <citation type="submission" date="2021-01" db="EMBL/GenBank/DDBJ databases">
        <authorList>
            <person name="Corre E."/>
            <person name="Pelletier E."/>
            <person name="Niang G."/>
            <person name="Scheremetjew M."/>
            <person name="Finn R."/>
            <person name="Kale V."/>
            <person name="Holt S."/>
            <person name="Cochrane G."/>
            <person name="Meng A."/>
            <person name="Brown T."/>
            <person name="Cohen L."/>
        </authorList>
    </citation>
    <scope>NUCLEOTIDE SEQUENCE</scope>
    <source>
        <strain evidence="2">DIVA3 518/3/11/1/6</strain>
    </source>
</reference>